<protein>
    <submittedName>
        <fullName evidence="1">Uncharacterized protein</fullName>
    </submittedName>
</protein>
<keyword evidence="1" id="KW-0150">Chloroplast</keyword>
<keyword evidence="1" id="KW-0934">Plastid</keyword>
<geneLocation type="chloroplast" evidence="1"/>
<sequence>MLQKYLWYKNNNLTGFKSNFEEVFNPLIFGMISPLFKKNIWS</sequence>
<dbReference type="AlphaFoldDB" id="A0A0M5N7Y9"/>
<proteinExistence type="predicted"/>
<organism evidence="1">
    <name type="scientific">Marchantia paleacea subsp. diptera</name>
    <dbReference type="NCBI Taxonomy" id="93925"/>
    <lineage>
        <taxon>Eukaryota</taxon>
        <taxon>Viridiplantae</taxon>
        <taxon>Streptophyta</taxon>
        <taxon>Embryophyta</taxon>
        <taxon>Marchantiophyta</taxon>
        <taxon>Marchantiopsida</taxon>
        <taxon>Marchantiidae</taxon>
        <taxon>Marchantiales</taxon>
        <taxon>Marchantiaceae</taxon>
        <taxon>Marchantia</taxon>
    </lineage>
</organism>
<accession>A0A0M5N7Y9</accession>
<name>A0A0M5N7Y9_MARPA</name>
<reference evidence="1" key="1">
    <citation type="submission" date="2015-03" db="EMBL/GenBank/DDBJ databases">
        <title>Complete chloroplast genome DNA of liverwort Marchantia paleacea var. diptera.</title>
        <authorList>
            <person name="Ishii K."/>
            <person name="Nakagawa T."/>
            <person name="Kozaki T."/>
        </authorList>
    </citation>
    <scope>NUCLEOTIDE SEQUENCE</scope>
</reference>
<dbReference type="EMBL" id="LC035012">
    <property type="protein sequence ID" value="BAS44736.1"/>
    <property type="molecule type" value="Genomic_DNA"/>
</dbReference>
<evidence type="ECO:0000313" key="1">
    <source>
        <dbReference type="EMBL" id="BAS44736.1"/>
    </source>
</evidence>